<feature type="domain" description="Coat protein VP1/VP2 Parvovirus" evidence="7">
    <location>
        <begin position="341"/>
        <end position="497"/>
    </location>
</feature>
<evidence type="ECO:0000256" key="3">
    <source>
        <dbReference type="ARBA" id="ARBA00022431"/>
    </source>
</evidence>
<dbReference type="GO" id="GO:0039615">
    <property type="term" value="C:T=1 icosahedral viral capsid"/>
    <property type="evidence" value="ECO:0007669"/>
    <property type="project" value="UniProtKB-KW"/>
</dbReference>
<accession>A0A1Z3FVX8</accession>
<evidence type="ECO:0000256" key="1">
    <source>
        <dbReference type="ARBA" id="ARBA00004328"/>
    </source>
</evidence>
<evidence type="ECO:0000313" key="11">
    <source>
        <dbReference type="Proteomes" id="UP000207615"/>
    </source>
</evidence>
<dbReference type="Pfam" id="PF00740">
    <property type="entry name" value="VP1_2"/>
    <property type="match status" value="2"/>
</dbReference>
<comment type="similarity">
    <text evidence="2">Belongs to the parvoviridae capsid protein family.</text>
</comment>
<evidence type="ECO:0000256" key="4">
    <source>
        <dbReference type="ARBA" id="ARBA00022561"/>
    </source>
</evidence>
<name>A0A1Z3FVX8_9VIRU</name>
<evidence type="ECO:0000313" key="8">
    <source>
        <dbReference type="EMBL" id="ASC49368.1"/>
    </source>
</evidence>
<evidence type="ECO:0000256" key="5">
    <source>
        <dbReference type="ARBA" id="ARBA00022844"/>
    </source>
</evidence>
<evidence type="ECO:0000256" key="6">
    <source>
        <dbReference type="SAM" id="MobiDB-lite"/>
    </source>
</evidence>
<dbReference type="OrthoDB" id="1726at10239"/>
<dbReference type="RefSeq" id="YP_009389291.1">
    <property type="nucleotide sequence ID" value="NC_035185.1"/>
</dbReference>
<keyword evidence="11" id="KW-1185">Reference proteome</keyword>
<feature type="domain" description="Coat protein VP1/VP2 Parvovirus" evidence="7">
    <location>
        <begin position="29"/>
        <end position="309"/>
    </location>
</feature>
<protein>
    <submittedName>
        <fullName evidence="8">VP2</fullName>
    </submittedName>
</protein>
<evidence type="ECO:0000256" key="2">
    <source>
        <dbReference type="ARBA" id="ARBA00005398"/>
    </source>
</evidence>
<dbReference type="GeneID" id="33374370"/>
<feature type="region of interest" description="Disordered" evidence="6">
    <location>
        <begin position="1"/>
        <end position="34"/>
    </location>
</feature>
<dbReference type="Gene3D" id="2.170.30.10">
    <property type="entry name" value="Parvovirus coat protein VP1/VP2"/>
    <property type="match status" value="1"/>
</dbReference>
<dbReference type="SUPFAM" id="SSF88645">
    <property type="entry name" value="ssDNA viruses"/>
    <property type="match status" value="1"/>
</dbReference>
<dbReference type="GO" id="GO:0005198">
    <property type="term" value="F:structural molecule activity"/>
    <property type="evidence" value="ECO:0007669"/>
    <property type="project" value="InterPro"/>
</dbReference>
<keyword evidence="3" id="KW-1140">T=1 icosahedral capsid protein</keyword>
<reference evidence="8 11" key="1">
    <citation type="journal article" date="2017" name="J. Gen. Virol.">
        <title>Two novel dromedary camel bocaparvoviruses from dromedaries in the Middle East with unique genomic features.</title>
        <authorList>
            <person name="Woo P.C.Y."/>
            <person name="Lau S.K.P."/>
            <person name="Tsoi H.W."/>
            <person name="Patteril N.G."/>
            <person name="Yeung H.C."/>
            <person name="Joseph S."/>
            <person name="Wong E.Y.M."/>
            <person name="Muhammed R."/>
            <person name="Chow F.W.N."/>
            <person name="Wernery U."/>
            <person name="Yuen K.Y."/>
        </authorList>
    </citation>
    <scope>NUCLEOTIDE SEQUENCE [LARGE SCALE GENOMIC DNA]</scope>
    <source>
        <strain evidence="8">16C-F</strain>
        <strain evidence="10">208C-F</strain>
        <strain evidence="9">99C-F</strain>
    </source>
</reference>
<dbReference type="EMBL" id="KY640438">
    <property type="protein sequence ID" value="ASC49368.1"/>
    <property type="molecule type" value="Genomic_DNA"/>
</dbReference>
<comment type="subcellular location">
    <subcellularLocation>
        <location evidence="1">Virion</location>
    </subcellularLocation>
</comment>
<keyword evidence="4" id="KW-0167">Capsid protein</keyword>
<dbReference type="InterPro" id="IPR036952">
    <property type="entry name" value="VP1/VP2"/>
</dbReference>
<evidence type="ECO:0000313" key="10">
    <source>
        <dbReference type="EMBL" id="ASC49401.1"/>
    </source>
</evidence>
<dbReference type="KEGG" id="vg:33374370"/>
<dbReference type="EMBL" id="KY640445">
    <property type="protein sequence ID" value="ASC49389.1"/>
    <property type="molecule type" value="Genomic_DNA"/>
</dbReference>
<evidence type="ECO:0000313" key="9">
    <source>
        <dbReference type="EMBL" id="ASC49389.1"/>
    </source>
</evidence>
<dbReference type="EMBL" id="KY640449">
    <property type="protein sequence ID" value="ASC49401.1"/>
    <property type="molecule type" value="Genomic_DNA"/>
</dbReference>
<gene>
    <name evidence="8" type="primary">VP2</name>
</gene>
<dbReference type="InterPro" id="IPR016184">
    <property type="entry name" value="Capsid/spike_ssDNA_virus"/>
</dbReference>
<proteinExistence type="inferred from homology"/>
<sequence>MDAVDAGENAQETTAVEGRAASSSGPGGGGGGGNSGVGYATGSWKGGTIFGDKYIVTRNTRQWMADIKNNHIYTKETWGGPTATRPVGIKTPWCYFNFNEYSSHFSPRDWQRLMNEYGRFRPKHMKVQLYNIQIKQKLITAGDTIYNNDLTAGIHVFCDGSHQYPYTQHPWDEDTMPEMPTTIWDLPQYAYLLAYDSYINTDGNQFEIDFQRTLPLYILENSDHAMIRTGENIEFNFEFNCGWVNNNFTNMTVGQMFNPMVGYKRTTEDTVDTNRKYNVASFCKYSNWNGGPGMRALRTGNTQDAENQAGGAGLLQTSLLYGAELGTGGVPSRAWGTQPNTYGQGSTHNKDHYQFVTGTEEATTQNTITELNYNMASNNVTYFKNDSYVDTELNPVWMFPNQKWDSVSISRYNPIWVKEPRVDRSTLVDTNDGTIPMPHPPGTIYLKIARIPVPDVSPDTTDSYLTLYATGQVSCEIAWEVERTHNKNWRPENYLTADEMQTGVYHIDANGVYKRPTTYYDAMPTRRTNIKVL</sequence>
<evidence type="ECO:0000259" key="7">
    <source>
        <dbReference type="Pfam" id="PF00740"/>
    </source>
</evidence>
<keyword evidence="5" id="KW-0946">Virion</keyword>
<dbReference type="Proteomes" id="UP000207615">
    <property type="component" value="Segment"/>
</dbReference>
<organism evidence="8 11">
    <name type="scientific">Dromedary camel bocaparvovirus 2</name>
    <dbReference type="NCBI Taxonomy" id="2014604"/>
    <lineage>
        <taxon>Viruses</taxon>
        <taxon>Monodnaviria</taxon>
        <taxon>Shotokuvirae</taxon>
        <taxon>Cossaviricota</taxon>
        <taxon>Quintoviricetes</taxon>
        <taxon>Piccovirales</taxon>
        <taxon>Parvoviridae</taxon>
        <taxon>Parvovirinae</taxon>
        <taxon>Bocaparvovirus</taxon>
        <taxon>Bocaparvovirus ungulate8</taxon>
    </lineage>
</organism>
<dbReference type="InterPro" id="IPR001403">
    <property type="entry name" value="Parvovirus_coat"/>
</dbReference>
<feature type="compositionally biased region" description="Gly residues" evidence="6">
    <location>
        <begin position="25"/>
        <end position="34"/>
    </location>
</feature>